<keyword evidence="4" id="KW-1185">Reference proteome</keyword>
<dbReference type="Proteomes" id="UP000192674">
    <property type="component" value="Unassembled WGS sequence"/>
</dbReference>
<gene>
    <name evidence="3" type="ORF">SAMN05661093_10867</name>
</gene>
<dbReference type="InterPro" id="IPR004942">
    <property type="entry name" value="Roadblock/LAMTOR2_dom"/>
</dbReference>
<dbReference type="SUPFAM" id="SSF103196">
    <property type="entry name" value="Roadblock/LC7 domain"/>
    <property type="match status" value="1"/>
</dbReference>
<evidence type="ECO:0000256" key="1">
    <source>
        <dbReference type="SAM" id="MobiDB-lite"/>
    </source>
</evidence>
<dbReference type="Gene3D" id="3.30.450.30">
    <property type="entry name" value="Dynein light chain 2a, cytoplasmic"/>
    <property type="match status" value="1"/>
</dbReference>
<organism evidence="3 4">
    <name type="scientific">Kibdelosporangium aridum</name>
    <dbReference type="NCBI Taxonomy" id="2030"/>
    <lineage>
        <taxon>Bacteria</taxon>
        <taxon>Bacillati</taxon>
        <taxon>Actinomycetota</taxon>
        <taxon>Actinomycetes</taxon>
        <taxon>Pseudonocardiales</taxon>
        <taxon>Pseudonocardiaceae</taxon>
        <taxon>Kibdelosporangium</taxon>
    </lineage>
</organism>
<feature type="region of interest" description="Disordered" evidence="1">
    <location>
        <begin position="1"/>
        <end position="42"/>
    </location>
</feature>
<reference evidence="3 4" key="1">
    <citation type="submission" date="2017-04" db="EMBL/GenBank/DDBJ databases">
        <authorList>
            <person name="Afonso C.L."/>
            <person name="Miller P.J."/>
            <person name="Scott M.A."/>
            <person name="Spackman E."/>
            <person name="Goraichik I."/>
            <person name="Dimitrov K.M."/>
            <person name="Suarez D.L."/>
            <person name="Swayne D.E."/>
        </authorList>
    </citation>
    <scope>NUCLEOTIDE SEQUENCE [LARGE SCALE GENOMIC DNA]</scope>
    <source>
        <strain evidence="3 4">DSM 43828</strain>
    </source>
</reference>
<dbReference type="EMBL" id="FWXV01000022">
    <property type="protein sequence ID" value="SMD27264.1"/>
    <property type="molecule type" value="Genomic_DNA"/>
</dbReference>
<feature type="domain" description="Roadblock/LAMTOR2" evidence="2">
    <location>
        <begin position="51"/>
        <end position="144"/>
    </location>
</feature>
<evidence type="ECO:0000259" key="2">
    <source>
        <dbReference type="SMART" id="SM00960"/>
    </source>
</evidence>
<name>A0A1Y5Y8R5_KIBAR</name>
<dbReference type="AlphaFoldDB" id="A0A1Y5Y8R5"/>
<evidence type="ECO:0000313" key="4">
    <source>
        <dbReference type="Proteomes" id="UP000192674"/>
    </source>
</evidence>
<proteinExistence type="predicted"/>
<evidence type="ECO:0000313" key="3">
    <source>
        <dbReference type="EMBL" id="SMD27264.1"/>
    </source>
</evidence>
<protein>
    <submittedName>
        <fullName evidence="3">Roadblock/LC7 domain-containing protein</fullName>
    </submittedName>
</protein>
<accession>A0A1Y5Y8R5</accession>
<dbReference type="SMART" id="SM00960">
    <property type="entry name" value="Robl_LC7"/>
    <property type="match status" value="1"/>
</dbReference>
<sequence>MQTTAATDAPDSAVLPTRRSASARRDPAPAGPTVTPPSGDAEAGTLAEAAMTAALGKIRGRVERVTGLLVATPDGLVLYSDTRGIEEGSVEDHSVAAMAAAAIGLATQFTGQAKVGAPRAAMFEGVSGYVGVFPVEGSFLLVVFGEPDITMGLFTVAARQALSLFQQAILRLRVHTVRAVRRAYFEQPASTDAGHVQDHSPGLVREE</sequence>
<dbReference type="Pfam" id="PF03259">
    <property type="entry name" value="Robl_LC7"/>
    <property type="match status" value="1"/>
</dbReference>